<evidence type="ECO:0000256" key="2">
    <source>
        <dbReference type="ARBA" id="ARBA00008398"/>
    </source>
</evidence>
<dbReference type="PROSITE" id="PS51038">
    <property type="entry name" value="BAH"/>
    <property type="match status" value="1"/>
</dbReference>
<evidence type="ECO:0000256" key="9">
    <source>
        <dbReference type="ARBA" id="ARBA00046605"/>
    </source>
</evidence>
<dbReference type="SUPFAM" id="SSF52540">
    <property type="entry name" value="P-loop containing nucleoside triphosphate hydrolases"/>
    <property type="match status" value="1"/>
</dbReference>
<evidence type="ECO:0000256" key="7">
    <source>
        <dbReference type="ARBA" id="ARBA00023125"/>
    </source>
</evidence>
<dbReference type="Pfam" id="PF09079">
    <property type="entry name" value="WHD_Cdc6"/>
    <property type="match status" value="1"/>
</dbReference>
<evidence type="ECO:0000256" key="10">
    <source>
        <dbReference type="RuleBase" id="RU365058"/>
    </source>
</evidence>
<evidence type="ECO:0000256" key="5">
    <source>
        <dbReference type="ARBA" id="ARBA00022723"/>
    </source>
</evidence>
<accession>A0A8B9UAU6</accession>
<evidence type="ECO:0000256" key="8">
    <source>
        <dbReference type="ARBA" id="ARBA00023242"/>
    </source>
</evidence>
<dbReference type="SUPFAM" id="SSF46785">
    <property type="entry name" value="Winged helix' DNA-binding domain"/>
    <property type="match status" value="1"/>
</dbReference>
<keyword evidence="6" id="KW-0460">Magnesium</keyword>
<dbReference type="InterPro" id="IPR003959">
    <property type="entry name" value="ATPase_AAA_core"/>
</dbReference>
<keyword evidence="7 10" id="KW-0238">DNA-binding</keyword>
<dbReference type="GO" id="GO:0003688">
    <property type="term" value="F:DNA replication origin binding"/>
    <property type="evidence" value="ECO:0007669"/>
    <property type="project" value="TreeGrafter"/>
</dbReference>
<keyword evidence="4 10" id="KW-0235">DNA replication</keyword>
<keyword evidence="5" id="KW-0479">Metal-binding</keyword>
<evidence type="ECO:0000313" key="13">
    <source>
        <dbReference type="Ensembl" id="ENSAZOP00000004894.1"/>
    </source>
</evidence>
<dbReference type="SMART" id="SM01074">
    <property type="entry name" value="Cdc6_C"/>
    <property type="match status" value="1"/>
</dbReference>
<dbReference type="GO" id="GO:0006270">
    <property type="term" value="P:DNA replication initiation"/>
    <property type="evidence" value="ECO:0007669"/>
    <property type="project" value="TreeGrafter"/>
</dbReference>
<dbReference type="GO" id="GO:0005664">
    <property type="term" value="C:nuclear origin of replication recognition complex"/>
    <property type="evidence" value="ECO:0007669"/>
    <property type="project" value="TreeGrafter"/>
</dbReference>
<dbReference type="Ensembl" id="ENSAZOT00000005218.1">
    <property type="protein sequence ID" value="ENSAZOP00000004894.1"/>
    <property type="gene ID" value="ENSAZOG00000003096.1"/>
</dbReference>
<dbReference type="InterPro" id="IPR050311">
    <property type="entry name" value="ORC1/CDC6"/>
</dbReference>
<dbReference type="InterPro" id="IPR043151">
    <property type="entry name" value="BAH_sf"/>
</dbReference>
<evidence type="ECO:0000259" key="12">
    <source>
        <dbReference type="PROSITE" id="PS51038"/>
    </source>
</evidence>
<dbReference type="Proteomes" id="UP000694549">
    <property type="component" value="Unplaced"/>
</dbReference>
<dbReference type="Pfam" id="PF00004">
    <property type="entry name" value="AAA"/>
    <property type="match status" value="1"/>
</dbReference>
<dbReference type="SMART" id="SM00382">
    <property type="entry name" value="AAA"/>
    <property type="match status" value="1"/>
</dbReference>
<evidence type="ECO:0000256" key="4">
    <source>
        <dbReference type="ARBA" id="ARBA00022705"/>
    </source>
</evidence>
<evidence type="ECO:0000256" key="11">
    <source>
        <dbReference type="SAM" id="MobiDB-lite"/>
    </source>
</evidence>
<dbReference type="PANTHER" id="PTHR10763:SF23">
    <property type="entry name" value="ORIGIN RECOGNITION COMPLEX SUBUNIT 1"/>
    <property type="match status" value="1"/>
</dbReference>
<dbReference type="GO" id="GO:0033314">
    <property type="term" value="P:mitotic DNA replication checkpoint signaling"/>
    <property type="evidence" value="ECO:0007669"/>
    <property type="project" value="TreeGrafter"/>
</dbReference>
<dbReference type="InterPro" id="IPR027417">
    <property type="entry name" value="P-loop_NTPase"/>
</dbReference>
<dbReference type="GO" id="GO:0003682">
    <property type="term" value="F:chromatin binding"/>
    <property type="evidence" value="ECO:0007669"/>
    <property type="project" value="InterPro"/>
</dbReference>
<feature type="compositionally biased region" description="Polar residues" evidence="11">
    <location>
        <begin position="379"/>
        <end position="393"/>
    </location>
</feature>
<dbReference type="InterPro" id="IPR036390">
    <property type="entry name" value="WH_DNA-bd_sf"/>
</dbReference>
<protein>
    <recommendedName>
        <fullName evidence="3 10">Origin recognition complex subunit 1</fullName>
    </recommendedName>
</protein>
<name>A0A8B9UAU6_9AVES</name>
<comment type="subcellular location">
    <subcellularLocation>
        <location evidence="1 10">Nucleus</location>
    </subcellularLocation>
</comment>
<organism evidence="13 14">
    <name type="scientific">Anas zonorhyncha</name>
    <name type="common">Eastern spot-billed duck</name>
    <dbReference type="NCBI Taxonomy" id="75864"/>
    <lineage>
        <taxon>Eukaryota</taxon>
        <taxon>Metazoa</taxon>
        <taxon>Chordata</taxon>
        <taxon>Craniata</taxon>
        <taxon>Vertebrata</taxon>
        <taxon>Euteleostomi</taxon>
        <taxon>Archelosauria</taxon>
        <taxon>Archosauria</taxon>
        <taxon>Dinosauria</taxon>
        <taxon>Saurischia</taxon>
        <taxon>Theropoda</taxon>
        <taxon>Coelurosauria</taxon>
        <taxon>Aves</taxon>
        <taxon>Neognathae</taxon>
        <taxon>Galloanserae</taxon>
        <taxon>Anseriformes</taxon>
        <taxon>Anatidae</taxon>
        <taxon>Anatinae</taxon>
        <taxon>Anas</taxon>
    </lineage>
</organism>
<dbReference type="Pfam" id="PF01426">
    <property type="entry name" value="BAH"/>
    <property type="match status" value="1"/>
</dbReference>
<comment type="subunit">
    <text evidence="9">Component of ORC, a complex composed of at least 6 subunits: ORC1, ORC2, ORC3, ORC4, ORC5 and ORC6. ORC is regulated in a cell-cycle dependent manner. It is sequentially assembled at the exit from anaphase of mitosis and disassembled as cells enter S phase. Interacts with CDC6 and KAT7/HBO1. Interacts with LRWD1 predominantly during the G1 phase and with less affinity during mitosis, when phosphorylated.</text>
</comment>
<keyword evidence="10" id="KW-0067">ATP-binding</keyword>
<dbReference type="InterPro" id="IPR001025">
    <property type="entry name" value="BAH_dom"/>
</dbReference>
<dbReference type="CDD" id="cd00009">
    <property type="entry name" value="AAA"/>
    <property type="match status" value="1"/>
</dbReference>
<dbReference type="GO" id="GO:0005524">
    <property type="term" value="F:ATP binding"/>
    <property type="evidence" value="ECO:0007669"/>
    <property type="project" value="UniProtKB-KW"/>
</dbReference>
<feature type="region of interest" description="Disordered" evidence="11">
    <location>
        <begin position="328"/>
        <end position="410"/>
    </location>
</feature>
<dbReference type="InterPro" id="IPR003593">
    <property type="entry name" value="AAA+_ATPase"/>
</dbReference>
<comment type="similarity">
    <text evidence="2 10">Belongs to the ORC1 family.</text>
</comment>
<feature type="region of interest" description="Disordered" evidence="11">
    <location>
        <begin position="224"/>
        <end position="251"/>
    </location>
</feature>
<evidence type="ECO:0000313" key="14">
    <source>
        <dbReference type="Proteomes" id="UP000694549"/>
    </source>
</evidence>
<keyword evidence="8 10" id="KW-0539">Nucleus</keyword>
<dbReference type="CDD" id="cd08768">
    <property type="entry name" value="Cdc6_C"/>
    <property type="match status" value="1"/>
</dbReference>
<keyword evidence="10" id="KW-0547">Nucleotide-binding</keyword>
<evidence type="ECO:0000256" key="1">
    <source>
        <dbReference type="ARBA" id="ARBA00004123"/>
    </source>
</evidence>
<reference evidence="13" key="2">
    <citation type="submission" date="2025-09" db="UniProtKB">
        <authorList>
            <consortium name="Ensembl"/>
        </authorList>
    </citation>
    <scope>IDENTIFICATION</scope>
</reference>
<comment type="subunit">
    <text evidence="10">ORC is composed of six subunits.</text>
</comment>
<sequence>MGIMNTRQQTKIIYSWYGKPTSSDRKLRTLQYKGIIIKSERTRREKCIQLGEFVLIEGENADRPFVAQLLDLYEDGAQQKHAVVQWFSHITEIPQNKRKLLKREVSCQEVFFDQVSGYDNDIAVETIIESVLVCMVIPLHPKEELPITLNKEKIFYVKQSWDGKCFKALSSDTFSKLKEANKKGDGILNSLNSFVPLDIVSSMKEETKKVARSVMKTKNVEVEIESKHSASKSSLSKERHSQRVANGTKTPTARKKLQLNSMYMAIFWPFGFECSMFCASSFLGSLNSGNTVFLATSSKLWDYLSKTHAISVFYSLLNMIESNQEEDFLSSSDGSYSSSSEEEDSDVLCSPEKKTKANRTFSIPKSSRKPTVHTPAKTPKTTSLPGTPKTPRNATPEIPRRSHAAQKPASMLEEARLRLHVSAIPESLPCREEEFQDIYNFVESKLMDGTGGCMYISGVPGTGKTATVHEVIRCLQQAAENDDVPAFEFIEINGMKLTDPHQAYVQILELLTGQKVTATHAATLLAKLFCTPGPKRKTTVLIVDELDLLWTRKQNVMYNLFDWPTQKHSKLIILAIANTMDLPERIMMNRVASRLGLTRMSFQPYTYKQLQQIISSRLNSVKAFEEDAIQLVSRKVAALSGDARRCLDICRRATEICEFASQKNTPEIVRMAHITEAIDEMFSSPYISAIRNASLHEQIFLKALLAEFRRAGVEEATVQQVYHQHISLCRMEGMQSPTVSDIMSICSRLGACRLLLVESSNKYLHMRVRLNISQDDVMYALKDE</sequence>
<dbReference type="CDD" id="cd04719">
    <property type="entry name" value="BAH_Orc1p_animal"/>
    <property type="match status" value="1"/>
</dbReference>
<dbReference type="GO" id="GO:0046872">
    <property type="term" value="F:metal ion binding"/>
    <property type="evidence" value="ECO:0007669"/>
    <property type="project" value="UniProtKB-KW"/>
</dbReference>
<dbReference type="InterPro" id="IPR015163">
    <property type="entry name" value="Cdc6_C"/>
</dbReference>
<dbReference type="InterPro" id="IPR054425">
    <property type="entry name" value="Cdc6_ORC1-like_ATPase_lid"/>
</dbReference>
<proteinExistence type="inferred from homology"/>
<comment type="function">
    <text evidence="10">Component of the origin recognition complex (ORC) that binds origins of replication. DNA-binding is ATP-dependent, however specific DNA sequences that define origins of replication have not been identified so far. ORC is required to assemble the pre-replication complex necessary to initiate DNA replication.</text>
</comment>
<keyword evidence="14" id="KW-1185">Reference proteome</keyword>
<evidence type="ECO:0000256" key="3">
    <source>
        <dbReference type="ARBA" id="ARBA00019081"/>
    </source>
</evidence>
<dbReference type="PANTHER" id="PTHR10763">
    <property type="entry name" value="CELL DIVISION CONTROL PROTEIN 6-RELATED"/>
    <property type="match status" value="1"/>
</dbReference>
<dbReference type="Gene3D" id="2.30.30.490">
    <property type="match status" value="1"/>
</dbReference>
<feature type="compositionally biased region" description="Low complexity" evidence="11">
    <location>
        <begin position="329"/>
        <end position="339"/>
    </location>
</feature>
<dbReference type="SMART" id="SM00439">
    <property type="entry name" value="BAH"/>
    <property type="match status" value="1"/>
</dbReference>
<feature type="domain" description="BAH" evidence="12">
    <location>
        <begin position="46"/>
        <end position="172"/>
    </location>
</feature>
<dbReference type="GO" id="GO:0016887">
    <property type="term" value="F:ATP hydrolysis activity"/>
    <property type="evidence" value="ECO:0007669"/>
    <property type="project" value="InterPro"/>
</dbReference>
<dbReference type="AlphaFoldDB" id="A0A8B9UAU6"/>
<dbReference type="Pfam" id="PF22606">
    <property type="entry name" value="Cdc6-ORC-like_ATPase_lid"/>
    <property type="match status" value="1"/>
</dbReference>
<reference evidence="13" key="1">
    <citation type="submission" date="2025-08" db="UniProtKB">
        <authorList>
            <consortium name="Ensembl"/>
        </authorList>
    </citation>
    <scope>IDENTIFICATION</scope>
</reference>
<evidence type="ECO:0000256" key="6">
    <source>
        <dbReference type="ARBA" id="ARBA00022842"/>
    </source>
</evidence>
<dbReference type="Gene3D" id="3.40.50.300">
    <property type="entry name" value="P-loop containing nucleotide triphosphate hydrolases"/>
    <property type="match status" value="1"/>
</dbReference>